<dbReference type="STRING" id="1428628.WN71_020580"/>
<name>A0A1J4NXV5_9ACTN</name>
<sequence>MVAADQHETALPQKAVEASGAVVHPDPSLDAETAGPGIAGEPGPVAEPPLAYGAGRQGVLPCGTKLFVAAE</sequence>
<evidence type="ECO:0000313" key="2">
    <source>
        <dbReference type="EMBL" id="OIJ66061.1"/>
    </source>
</evidence>
<accession>A0A1J4NXV5</accession>
<organism evidence="2 3">
    <name type="scientific">Streptomyces mangrovisoli</name>
    <dbReference type="NCBI Taxonomy" id="1428628"/>
    <lineage>
        <taxon>Bacteria</taxon>
        <taxon>Bacillati</taxon>
        <taxon>Actinomycetota</taxon>
        <taxon>Actinomycetes</taxon>
        <taxon>Kitasatosporales</taxon>
        <taxon>Streptomycetaceae</taxon>
        <taxon>Streptomyces</taxon>
    </lineage>
</organism>
<dbReference type="AlphaFoldDB" id="A0A1J4NXV5"/>
<protein>
    <submittedName>
        <fullName evidence="2">Uncharacterized protein</fullName>
    </submittedName>
</protein>
<proteinExistence type="predicted"/>
<evidence type="ECO:0000313" key="3">
    <source>
        <dbReference type="Proteomes" id="UP000034196"/>
    </source>
</evidence>
<evidence type="ECO:0000256" key="1">
    <source>
        <dbReference type="SAM" id="MobiDB-lite"/>
    </source>
</evidence>
<reference evidence="2" key="1">
    <citation type="submission" date="2016-10" db="EMBL/GenBank/DDBJ databases">
        <title>Genome sequence of Streptomyces mangrovisoli MUSC 149.</title>
        <authorList>
            <person name="Lee L.-H."/>
            <person name="Ser H.-L."/>
        </authorList>
    </citation>
    <scope>NUCLEOTIDE SEQUENCE [LARGE SCALE GENOMIC DNA]</scope>
    <source>
        <strain evidence="2">MUSC 149</strain>
    </source>
</reference>
<dbReference type="EMBL" id="LAVA02000046">
    <property type="protein sequence ID" value="OIJ66061.1"/>
    <property type="molecule type" value="Genomic_DNA"/>
</dbReference>
<gene>
    <name evidence="2" type="ORF">WN71_020580</name>
</gene>
<dbReference type="Proteomes" id="UP000034196">
    <property type="component" value="Unassembled WGS sequence"/>
</dbReference>
<comment type="caution">
    <text evidence="2">The sequence shown here is derived from an EMBL/GenBank/DDBJ whole genome shotgun (WGS) entry which is preliminary data.</text>
</comment>
<keyword evidence="3" id="KW-1185">Reference proteome</keyword>
<feature type="region of interest" description="Disordered" evidence="1">
    <location>
        <begin position="1"/>
        <end position="46"/>
    </location>
</feature>